<dbReference type="EC" id="3.5.1.3" evidence="3"/>
<gene>
    <name evidence="7" type="ORF">SAMN04487892_1957</name>
</gene>
<reference evidence="8" key="1">
    <citation type="submission" date="2016-10" db="EMBL/GenBank/DDBJ databases">
        <authorList>
            <person name="Varghese N."/>
            <person name="Submissions S."/>
        </authorList>
    </citation>
    <scope>NUCLEOTIDE SEQUENCE [LARGE SCALE GENOMIC DNA]</scope>
    <source>
        <strain evidence="8">DSM 25030</strain>
    </source>
</reference>
<comment type="catalytic activity">
    <reaction evidence="4">
        <text>a monoamide of a dicarboxylate + H2O = a dicarboxylate + NH4(+)</text>
        <dbReference type="Rhea" id="RHEA:11716"/>
        <dbReference type="ChEBI" id="CHEBI:15377"/>
        <dbReference type="ChEBI" id="CHEBI:28938"/>
        <dbReference type="ChEBI" id="CHEBI:28965"/>
        <dbReference type="ChEBI" id="CHEBI:77450"/>
        <dbReference type="EC" id="3.5.1.3"/>
    </reaction>
</comment>
<dbReference type="Proteomes" id="UP000199592">
    <property type="component" value="Unassembled WGS sequence"/>
</dbReference>
<dbReference type="InterPro" id="IPR036526">
    <property type="entry name" value="C-N_Hydrolase_sf"/>
</dbReference>
<dbReference type="Pfam" id="PF00795">
    <property type="entry name" value="CN_hydrolase"/>
    <property type="match status" value="1"/>
</dbReference>
<evidence type="ECO:0000259" key="6">
    <source>
        <dbReference type="PROSITE" id="PS50263"/>
    </source>
</evidence>
<organism evidence="7 8">
    <name type="scientific">Flagellimonas zhangzhouensis</name>
    <dbReference type="NCBI Taxonomy" id="1073328"/>
    <lineage>
        <taxon>Bacteria</taxon>
        <taxon>Pseudomonadati</taxon>
        <taxon>Bacteroidota</taxon>
        <taxon>Flavobacteriia</taxon>
        <taxon>Flavobacteriales</taxon>
        <taxon>Flavobacteriaceae</taxon>
        <taxon>Flagellimonas</taxon>
    </lineage>
</organism>
<dbReference type="GO" id="GO:0050152">
    <property type="term" value="F:omega-amidase activity"/>
    <property type="evidence" value="ECO:0007669"/>
    <property type="project" value="UniProtKB-EC"/>
</dbReference>
<evidence type="ECO:0000256" key="2">
    <source>
        <dbReference type="ARBA" id="ARBA00022801"/>
    </source>
</evidence>
<name>A0A1H2V7J4_9FLAO</name>
<dbReference type="InterPro" id="IPR003010">
    <property type="entry name" value="C-N_Hydrolase"/>
</dbReference>
<dbReference type="PANTHER" id="PTHR47799">
    <property type="entry name" value="OMEGA-AMIDASE YAFV"/>
    <property type="match status" value="1"/>
</dbReference>
<dbReference type="STRING" id="1073328.SAMN05216294_0334"/>
<evidence type="ECO:0000256" key="5">
    <source>
        <dbReference type="ARBA" id="ARBA00072139"/>
    </source>
</evidence>
<feature type="domain" description="CN hydrolase" evidence="6">
    <location>
        <begin position="5"/>
        <end position="235"/>
    </location>
</feature>
<evidence type="ECO:0000256" key="1">
    <source>
        <dbReference type="ARBA" id="ARBA00010613"/>
    </source>
</evidence>
<dbReference type="OrthoDB" id="9811121at2"/>
<dbReference type="CDD" id="cd07575">
    <property type="entry name" value="Xc-1258_like"/>
    <property type="match status" value="1"/>
</dbReference>
<dbReference type="EMBL" id="FNMY01000002">
    <property type="protein sequence ID" value="SDW64318.1"/>
    <property type="molecule type" value="Genomic_DNA"/>
</dbReference>
<dbReference type="RefSeq" id="WP_090292018.1">
    <property type="nucleotide sequence ID" value="NZ_FNKI01000001.1"/>
</dbReference>
<dbReference type="GO" id="GO:0106008">
    <property type="term" value="F:2-oxoglutaramate amidase activity"/>
    <property type="evidence" value="ECO:0007669"/>
    <property type="project" value="TreeGrafter"/>
</dbReference>
<comment type="similarity">
    <text evidence="1">Belongs to the carbon-nitrogen hydrolase superfamily. NIT1/NIT2 family.</text>
</comment>
<dbReference type="AlphaFoldDB" id="A0A1H2V7J4"/>
<accession>A0A1H2V7J4</accession>
<dbReference type="FunFam" id="3.60.110.10:FF:000004">
    <property type="entry name" value="Carbon-nitrogen hydrolase"/>
    <property type="match status" value="1"/>
</dbReference>
<dbReference type="Gene3D" id="3.60.110.10">
    <property type="entry name" value="Carbon-nitrogen hydrolase"/>
    <property type="match status" value="1"/>
</dbReference>
<keyword evidence="2 7" id="KW-0378">Hydrolase</keyword>
<sequence>MSLTLKIALIQSPMHWENPQKNRGMFEEKINAISKDVDLIILPEMFTTGFTMTPQNLDSSEGQKTVQWMQDLAIQKDTALVGSVVIQEGELYYNRLFFVYPDGTFKTYDKKHTFTLAGEDKVYKAGTERLTLEYKGFRICPLICYDLRFPVWARNTSDYDVLIYVANWPIRRINAWDTLLKARAIENMSYAVGVNCLGKDGLGYEYPGHSAVYDVLGEPLTYSEKEEVLYATLEKEHITTIREKLKFLEDRDDFNLKG</sequence>
<dbReference type="PANTHER" id="PTHR47799:SF1">
    <property type="entry name" value="OMEGA-AMIDASE YAFV"/>
    <property type="match status" value="1"/>
</dbReference>
<dbReference type="SUPFAM" id="SSF56317">
    <property type="entry name" value="Carbon-nitrogen hydrolase"/>
    <property type="match status" value="1"/>
</dbReference>
<evidence type="ECO:0000256" key="3">
    <source>
        <dbReference type="ARBA" id="ARBA00039118"/>
    </source>
</evidence>
<dbReference type="NCBIfam" id="NF007757">
    <property type="entry name" value="PRK10438.1"/>
    <property type="match status" value="1"/>
</dbReference>
<proteinExistence type="inferred from homology"/>
<evidence type="ECO:0000313" key="7">
    <source>
        <dbReference type="EMBL" id="SDW64318.1"/>
    </source>
</evidence>
<evidence type="ECO:0000313" key="8">
    <source>
        <dbReference type="Proteomes" id="UP000199592"/>
    </source>
</evidence>
<evidence type="ECO:0000256" key="4">
    <source>
        <dbReference type="ARBA" id="ARBA00052904"/>
    </source>
</evidence>
<dbReference type="PROSITE" id="PS50263">
    <property type="entry name" value="CN_HYDROLASE"/>
    <property type="match status" value="1"/>
</dbReference>
<keyword evidence="8" id="KW-1185">Reference proteome</keyword>
<dbReference type="InterPro" id="IPR052737">
    <property type="entry name" value="Omega-amidase_YafV"/>
</dbReference>
<protein>
    <recommendedName>
        <fullName evidence="5">Omega-amidase YafV</fullName>
        <ecNumber evidence="3">3.5.1.3</ecNumber>
    </recommendedName>
</protein>